<dbReference type="Gene3D" id="3.30.70.100">
    <property type="match status" value="1"/>
</dbReference>
<dbReference type="SUPFAM" id="SSF55008">
    <property type="entry name" value="HMA, heavy metal-associated domain"/>
    <property type="match status" value="1"/>
</dbReference>
<evidence type="ECO:0000313" key="3">
    <source>
        <dbReference type="EMBL" id="OLF15698.1"/>
    </source>
</evidence>
<dbReference type="CDD" id="cd00371">
    <property type="entry name" value="HMA"/>
    <property type="match status" value="1"/>
</dbReference>
<comment type="caution">
    <text evidence="3">The sequence shown here is derived from an EMBL/GenBank/DDBJ whole genome shotgun (WGS) entry which is preliminary data.</text>
</comment>
<dbReference type="AlphaFoldDB" id="A0A1Q8CMW6"/>
<dbReference type="OrthoDB" id="9813965at2"/>
<dbReference type="GO" id="GO:0046872">
    <property type="term" value="F:metal ion binding"/>
    <property type="evidence" value="ECO:0007669"/>
    <property type="project" value="UniProtKB-KW"/>
</dbReference>
<evidence type="ECO:0000313" key="4">
    <source>
        <dbReference type="Proteomes" id="UP000185596"/>
    </source>
</evidence>
<keyword evidence="1" id="KW-0479">Metal-binding</keyword>
<dbReference type="STRING" id="1912961.BU204_19955"/>
<proteinExistence type="predicted"/>
<feature type="domain" description="HMA" evidence="2">
    <location>
        <begin position="4"/>
        <end position="69"/>
    </location>
</feature>
<dbReference type="InterPro" id="IPR017969">
    <property type="entry name" value="Heavy-metal-associated_CS"/>
</dbReference>
<protein>
    <recommendedName>
        <fullName evidence="2">HMA domain-containing protein</fullName>
    </recommendedName>
</protein>
<dbReference type="EMBL" id="MSIE01000037">
    <property type="protein sequence ID" value="OLF15698.1"/>
    <property type="molecule type" value="Genomic_DNA"/>
</dbReference>
<reference evidence="3 4" key="1">
    <citation type="submission" date="2016-12" db="EMBL/GenBank/DDBJ databases">
        <title>The draft genome sequence of Actinophytocola sp. 11-183.</title>
        <authorList>
            <person name="Wang W."/>
            <person name="Yuan L."/>
        </authorList>
    </citation>
    <scope>NUCLEOTIDE SEQUENCE [LARGE SCALE GENOMIC DNA]</scope>
    <source>
        <strain evidence="3 4">11-183</strain>
    </source>
</reference>
<keyword evidence="4" id="KW-1185">Reference proteome</keyword>
<accession>A0A1Q8CMW6</accession>
<gene>
    <name evidence="3" type="ORF">BU204_19955</name>
</gene>
<dbReference type="InterPro" id="IPR006121">
    <property type="entry name" value="HMA_dom"/>
</dbReference>
<name>A0A1Q8CMW6_9PSEU</name>
<sequence>MHTIYNVYDVAGMTCDHCAASVTEELSELDHVTDVAVNLPAGRVTVVSADELSRPSVEAALALSGHRLAT</sequence>
<dbReference type="RefSeq" id="WP_075127231.1">
    <property type="nucleotide sequence ID" value="NZ_MSIE01000037.1"/>
</dbReference>
<dbReference type="PROSITE" id="PS01047">
    <property type="entry name" value="HMA_1"/>
    <property type="match status" value="1"/>
</dbReference>
<organism evidence="3 4">
    <name type="scientific">Actinophytocola xanthii</name>
    <dbReference type="NCBI Taxonomy" id="1912961"/>
    <lineage>
        <taxon>Bacteria</taxon>
        <taxon>Bacillati</taxon>
        <taxon>Actinomycetota</taxon>
        <taxon>Actinomycetes</taxon>
        <taxon>Pseudonocardiales</taxon>
        <taxon>Pseudonocardiaceae</taxon>
    </lineage>
</organism>
<evidence type="ECO:0000259" key="2">
    <source>
        <dbReference type="PROSITE" id="PS50846"/>
    </source>
</evidence>
<dbReference type="InterPro" id="IPR036163">
    <property type="entry name" value="HMA_dom_sf"/>
</dbReference>
<evidence type="ECO:0000256" key="1">
    <source>
        <dbReference type="ARBA" id="ARBA00022723"/>
    </source>
</evidence>
<dbReference type="PROSITE" id="PS50846">
    <property type="entry name" value="HMA_2"/>
    <property type="match status" value="1"/>
</dbReference>
<dbReference type="Proteomes" id="UP000185596">
    <property type="component" value="Unassembled WGS sequence"/>
</dbReference>
<dbReference type="Pfam" id="PF00403">
    <property type="entry name" value="HMA"/>
    <property type="match status" value="1"/>
</dbReference>